<comment type="caution">
    <text evidence="2">The sequence shown here is derived from an EMBL/GenBank/DDBJ whole genome shotgun (WGS) entry which is preliminary data.</text>
</comment>
<proteinExistence type="predicted"/>
<feature type="region of interest" description="Disordered" evidence="1">
    <location>
        <begin position="30"/>
        <end position="84"/>
    </location>
</feature>
<dbReference type="KEGG" id="mrr:Moror_15612"/>
<dbReference type="GO" id="GO:0033615">
    <property type="term" value="P:mitochondrial proton-transporting ATP synthase complex assembly"/>
    <property type="evidence" value="ECO:0007669"/>
    <property type="project" value="TreeGrafter"/>
</dbReference>
<accession>V2XVH5</accession>
<dbReference type="PANTHER" id="PTHR28106:SF1">
    <property type="entry name" value="MITOCHONDRIAL ATPASE COMPLEX SUBUNIT ATP10"/>
    <property type="match status" value="1"/>
</dbReference>
<name>V2XVH5_MONRO</name>
<dbReference type="AlphaFoldDB" id="V2XVH5"/>
<dbReference type="OrthoDB" id="17089at2759"/>
<dbReference type="Pfam" id="PF05176">
    <property type="entry name" value="ATP-synt_10"/>
    <property type="match status" value="1"/>
</dbReference>
<evidence type="ECO:0000313" key="3">
    <source>
        <dbReference type="Proteomes" id="UP000017559"/>
    </source>
</evidence>
<evidence type="ECO:0000313" key="2">
    <source>
        <dbReference type="EMBL" id="ESK83409.1"/>
    </source>
</evidence>
<protein>
    <submittedName>
        <fullName evidence="2">F1f0 atp synthase assembly protein atp10</fullName>
    </submittedName>
</protein>
<dbReference type="PANTHER" id="PTHR28106">
    <property type="entry name" value="MITOCHONDRIAL ATPASE COMPLEX SUBUNIT ATP10"/>
    <property type="match status" value="1"/>
</dbReference>
<keyword evidence="3" id="KW-1185">Reference proteome</keyword>
<dbReference type="STRING" id="1381753.V2XVH5"/>
<sequence length="322" mass="36188">MFSSRLLPLSCRHSSAWSRTWGFSSRAWYSTSNAKPKPTEPPSRPSRPAPSNVAADPSQGPLDISGLPYLSRPLGVRERPTTARKSQLQNIRESLTDEETIGRERKHLVKEGFTKGYFHDLNATRRHGGKTWIAPKVLIREDRALYLPDIAGKCLEDSSMKHTTTMCLGKITLLSLLSTKISELHSQSFTSLALGRYLPSSATQHPLLQHIKLNTQSNSLKAFLLTLLTRSLRAATPAHERPFYLLSSQNLEYLREPLGIDNDRVGYVYLIDEELRIRWAGCADATLEEAKALEVCTGVLLRRLEEREAKVRERATKKPGSD</sequence>
<gene>
    <name evidence="2" type="ORF">Moror_15612</name>
</gene>
<organism evidence="2 3">
    <name type="scientific">Moniliophthora roreri (strain MCA 2997)</name>
    <name type="common">Cocoa frosty pod rot fungus</name>
    <name type="synonym">Crinipellis roreri</name>
    <dbReference type="NCBI Taxonomy" id="1381753"/>
    <lineage>
        <taxon>Eukaryota</taxon>
        <taxon>Fungi</taxon>
        <taxon>Dikarya</taxon>
        <taxon>Basidiomycota</taxon>
        <taxon>Agaricomycotina</taxon>
        <taxon>Agaricomycetes</taxon>
        <taxon>Agaricomycetidae</taxon>
        <taxon>Agaricales</taxon>
        <taxon>Marasmiineae</taxon>
        <taxon>Marasmiaceae</taxon>
        <taxon>Moniliophthora</taxon>
    </lineage>
</organism>
<dbReference type="GO" id="GO:0005743">
    <property type="term" value="C:mitochondrial inner membrane"/>
    <property type="evidence" value="ECO:0007669"/>
    <property type="project" value="TreeGrafter"/>
</dbReference>
<reference evidence="2 3" key="1">
    <citation type="journal article" date="2014" name="BMC Genomics">
        <title>Genome and secretome analysis of the hemibiotrophic fungal pathogen, Moniliophthora roreri, which causes frosty pod rot disease of cacao: mechanisms of the biotrophic and necrotrophic phases.</title>
        <authorList>
            <person name="Meinhardt L.W."/>
            <person name="Costa G.G.L."/>
            <person name="Thomazella D.P.T."/>
            <person name="Teixeira P.J.P.L."/>
            <person name="Carazzolle M.F."/>
            <person name="Schuster S.C."/>
            <person name="Carlson J.E."/>
            <person name="Guiltinan M.J."/>
            <person name="Mieczkowski P."/>
            <person name="Farmer A."/>
            <person name="Ramaraj T."/>
            <person name="Crozier J."/>
            <person name="Davis R.E."/>
            <person name="Shao J."/>
            <person name="Melnick R.L."/>
            <person name="Pereira G.A.G."/>
            <person name="Bailey B.A."/>
        </authorList>
    </citation>
    <scope>NUCLEOTIDE SEQUENCE [LARGE SCALE GENOMIC DNA]</scope>
    <source>
        <strain evidence="2 3">MCA 2997</strain>
    </source>
</reference>
<dbReference type="HOGENOM" id="CLU_047290_0_0_1"/>
<feature type="compositionally biased region" description="Pro residues" evidence="1">
    <location>
        <begin position="39"/>
        <end position="48"/>
    </location>
</feature>
<dbReference type="EMBL" id="AWSO01001548">
    <property type="protein sequence ID" value="ESK83409.1"/>
    <property type="molecule type" value="Genomic_DNA"/>
</dbReference>
<dbReference type="InterPro" id="IPR007849">
    <property type="entry name" value="ATP10"/>
</dbReference>
<dbReference type="Proteomes" id="UP000017559">
    <property type="component" value="Unassembled WGS sequence"/>
</dbReference>
<evidence type="ECO:0000256" key="1">
    <source>
        <dbReference type="SAM" id="MobiDB-lite"/>
    </source>
</evidence>